<evidence type="ECO:0000313" key="4">
    <source>
        <dbReference type="EMBL" id="RYR06445.1"/>
    </source>
</evidence>
<dbReference type="Pfam" id="PF04864">
    <property type="entry name" value="Alliinase_C"/>
    <property type="match status" value="1"/>
</dbReference>
<comment type="caution">
    <text evidence="4">The sequence shown here is derived from an EMBL/GenBank/DDBJ whole genome shotgun (WGS) entry which is preliminary data.</text>
</comment>
<evidence type="ECO:0000256" key="1">
    <source>
        <dbReference type="ARBA" id="ARBA00001933"/>
    </source>
</evidence>
<dbReference type="GO" id="GO:0016846">
    <property type="term" value="F:carbon-sulfur lyase activity"/>
    <property type="evidence" value="ECO:0007669"/>
    <property type="project" value="InterPro"/>
</dbReference>
<dbReference type="Proteomes" id="UP000289738">
    <property type="component" value="Chromosome B05"/>
</dbReference>
<comment type="cofactor">
    <cofactor evidence="1">
        <name>pyridoxal 5'-phosphate</name>
        <dbReference type="ChEBI" id="CHEBI:597326"/>
    </cofactor>
</comment>
<evidence type="ECO:0000313" key="5">
    <source>
        <dbReference type="Proteomes" id="UP000289738"/>
    </source>
</evidence>
<organism evidence="4 5">
    <name type="scientific">Arachis hypogaea</name>
    <name type="common">Peanut</name>
    <dbReference type="NCBI Taxonomy" id="3818"/>
    <lineage>
        <taxon>Eukaryota</taxon>
        <taxon>Viridiplantae</taxon>
        <taxon>Streptophyta</taxon>
        <taxon>Embryophyta</taxon>
        <taxon>Tracheophyta</taxon>
        <taxon>Spermatophyta</taxon>
        <taxon>Magnoliopsida</taxon>
        <taxon>eudicotyledons</taxon>
        <taxon>Gunneridae</taxon>
        <taxon>Pentapetalae</taxon>
        <taxon>rosids</taxon>
        <taxon>fabids</taxon>
        <taxon>Fabales</taxon>
        <taxon>Fabaceae</taxon>
        <taxon>Papilionoideae</taxon>
        <taxon>50 kb inversion clade</taxon>
        <taxon>dalbergioids sensu lato</taxon>
        <taxon>Dalbergieae</taxon>
        <taxon>Pterocarpus clade</taxon>
        <taxon>Arachis</taxon>
    </lineage>
</organism>
<keyword evidence="2" id="KW-0032">Aminotransferase</keyword>
<reference evidence="4 5" key="1">
    <citation type="submission" date="2019-01" db="EMBL/GenBank/DDBJ databases">
        <title>Sequencing of cultivated peanut Arachis hypogaea provides insights into genome evolution and oil improvement.</title>
        <authorList>
            <person name="Chen X."/>
        </authorList>
    </citation>
    <scope>NUCLEOTIDE SEQUENCE [LARGE SCALE GENOMIC DNA]</scope>
    <source>
        <strain evidence="5">cv. Fuhuasheng</strain>
        <tissue evidence="4">Leaves</tissue>
    </source>
</reference>
<dbReference type="Gene3D" id="2.10.25.30">
    <property type="entry name" value="EGF-like, alliinase"/>
    <property type="match status" value="1"/>
</dbReference>
<protein>
    <recommendedName>
        <fullName evidence="3">Alliinase C-terminal domain-containing protein</fullName>
    </recommendedName>
</protein>
<name>A0A444YWY0_ARAHY</name>
<keyword evidence="2" id="KW-0808">Transferase</keyword>
<dbReference type="InterPro" id="IPR037029">
    <property type="entry name" value="Alliinase_N_sf"/>
</dbReference>
<feature type="domain" description="Alliinase C-terminal" evidence="3">
    <location>
        <begin position="4"/>
        <end position="38"/>
    </location>
</feature>
<accession>A0A444YWY0</accession>
<gene>
    <name evidence="4" type="ORF">Ahy_B05g073783</name>
</gene>
<dbReference type="GO" id="GO:0008483">
    <property type="term" value="F:transaminase activity"/>
    <property type="evidence" value="ECO:0007669"/>
    <property type="project" value="UniProtKB-KW"/>
</dbReference>
<proteinExistence type="predicted"/>
<dbReference type="EMBL" id="SDMP01000015">
    <property type="protein sequence ID" value="RYR06445.1"/>
    <property type="molecule type" value="Genomic_DNA"/>
</dbReference>
<dbReference type="AlphaFoldDB" id="A0A444YWY0"/>
<evidence type="ECO:0000256" key="2">
    <source>
        <dbReference type="ARBA" id="ARBA00022576"/>
    </source>
</evidence>
<sequence length="123" mass="14607">MYIGELNIFEPFWREHATKISVLVSGWHRMAYNYSDGSSIFSIAGEEGTLCLEVVQHNSSMPQFMHCLTNHHYWIHQKYSTHLHIILLSKLHNHFFYLTKIGDKKSLCIEKSQRQNNNYKIFF</sequence>
<evidence type="ECO:0000259" key="3">
    <source>
        <dbReference type="Pfam" id="PF04864"/>
    </source>
</evidence>
<keyword evidence="5" id="KW-1185">Reference proteome</keyword>
<dbReference type="InterPro" id="IPR006948">
    <property type="entry name" value="Alliinase_C"/>
</dbReference>